<keyword evidence="2" id="KW-1133">Transmembrane helix</keyword>
<feature type="transmembrane region" description="Helical" evidence="2">
    <location>
        <begin position="63"/>
        <end position="83"/>
    </location>
</feature>
<keyword evidence="2" id="KW-0472">Membrane</keyword>
<dbReference type="Proteomes" id="UP001519332">
    <property type="component" value="Unassembled WGS sequence"/>
</dbReference>
<comment type="caution">
    <text evidence="3">The sequence shown here is derived from an EMBL/GenBank/DDBJ whole genome shotgun (WGS) entry which is preliminary data.</text>
</comment>
<gene>
    <name evidence="3" type="ORF">JOF56_003002</name>
</gene>
<feature type="region of interest" description="Disordered" evidence="1">
    <location>
        <begin position="14"/>
        <end position="38"/>
    </location>
</feature>
<dbReference type="EMBL" id="JAGINW010000001">
    <property type="protein sequence ID" value="MBP2322617.1"/>
    <property type="molecule type" value="Genomic_DNA"/>
</dbReference>
<feature type="compositionally biased region" description="Basic and acidic residues" evidence="1">
    <location>
        <begin position="14"/>
        <end position="27"/>
    </location>
</feature>
<keyword evidence="4" id="KW-1185">Reference proteome</keyword>
<evidence type="ECO:0000313" key="3">
    <source>
        <dbReference type="EMBL" id="MBP2322617.1"/>
    </source>
</evidence>
<evidence type="ECO:0000256" key="2">
    <source>
        <dbReference type="SAM" id="Phobius"/>
    </source>
</evidence>
<organism evidence="3 4">
    <name type="scientific">Kibdelosporangium banguiense</name>
    <dbReference type="NCBI Taxonomy" id="1365924"/>
    <lineage>
        <taxon>Bacteria</taxon>
        <taxon>Bacillati</taxon>
        <taxon>Actinomycetota</taxon>
        <taxon>Actinomycetes</taxon>
        <taxon>Pseudonocardiales</taxon>
        <taxon>Pseudonocardiaceae</taxon>
        <taxon>Kibdelosporangium</taxon>
    </lineage>
</organism>
<protein>
    <recommendedName>
        <fullName evidence="5">SH3 domain-containing protein</fullName>
    </recommendedName>
</protein>
<evidence type="ECO:0000313" key="4">
    <source>
        <dbReference type="Proteomes" id="UP001519332"/>
    </source>
</evidence>
<dbReference type="RefSeq" id="WP_209638174.1">
    <property type="nucleotide sequence ID" value="NZ_JAGINW010000001.1"/>
</dbReference>
<name>A0ABS4TDX0_9PSEU</name>
<sequence>MLKNLRDEAFDSDGRAAEDVNEVRDVSTDEAVETQGADRHHEFTTLGTRSVNSRLFGRGRGRWVLAAAVGIAVATILIVQPWSSSSSSSDCDRYEVTVRGNIVNDAGKDIGEVFPKDVFIVDRSPGYPPLRYRYYGTVENRGVSGYVLQNKLDPLGSCT</sequence>
<evidence type="ECO:0008006" key="5">
    <source>
        <dbReference type="Google" id="ProtNLM"/>
    </source>
</evidence>
<reference evidence="3 4" key="1">
    <citation type="submission" date="2021-03" db="EMBL/GenBank/DDBJ databases">
        <title>Sequencing the genomes of 1000 actinobacteria strains.</title>
        <authorList>
            <person name="Klenk H.-P."/>
        </authorList>
    </citation>
    <scope>NUCLEOTIDE SEQUENCE [LARGE SCALE GENOMIC DNA]</scope>
    <source>
        <strain evidence="3 4">DSM 46670</strain>
    </source>
</reference>
<accession>A0ABS4TDX0</accession>
<proteinExistence type="predicted"/>
<keyword evidence="2" id="KW-0812">Transmembrane</keyword>
<evidence type="ECO:0000256" key="1">
    <source>
        <dbReference type="SAM" id="MobiDB-lite"/>
    </source>
</evidence>